<protein>
    <submittedName>
        <fullName evidence="6">Chromosome 21 SCAF15022, whole genome shotgun sequence</fullName>
    </submittedName>
</protein>
<evidence type="ECO:0000256" key="2">
    <source>
        <dbReference type="ARBA" id="ARBA00022980"/>
    </source>
</evidence>
<dbReference type="InterPro" id="IPR038380">
    <property type="entry name" value="Ribosomal_bS21_sf"/>
</dbReference>
<evidence type="ECO:0000256" key="1">
    <source>
        <dbReference type="ARBA" id="ARBA00006640"/>
    </source>
</evidence>
<dbReference type="PROSITE" id="PS51391">
    <property type="entry name" value="CID"/>
    <property type="match status" value="1"/>
</dbReference>
<feature type="compositionally biased region" description="Low complexity" evidence="4">
    <location>
        <begin position="562"/>
        <end position="574"/>
    </location>
</feature>
<evidence type="ECO:0000313" key="6">
    <source>
        <dbReference type="EMBL" id="CAG10819.1"/>
    </source>
</evidence>
<dbReference type="GO" id="GO:0006412">
    <property type="term" value="P:translation"/>
    <property type="evidence" value="ECO:0007669"/>
    <property type="project" value="InterPro"/>
</dbReference>
<reference evidence="6" key="2">
    <citation type="submission" date="2004-02" db="EMBL/GenBank/DDBJ databases">
        <authorList>
            <consortium name="Genoscope"/>
            <consortium name="Whitehead Institute Centre for Genome Research"/>
        </authorList>
    </citation>
    <scope>NUCLEOTIDE SEQUENCE</scope>
</reference>
<dbReference type="GO" id="GO:0031124">
    <property type="term" value="P:mRNA 3'-end processing"/>
    <property type="evidence" value="ECO:0007669"/>
    <property type="project" value="TreeGrafter"/>
</dbReference>
<comment type="similarity">
    <text evidence="1">Belongs to the bacterial ribosomal protein bS21 family.</text>
</comment>
<feature type="region of interest" description="Disordered" evidence="4">
    <location>
        <begin position="372"/>
        <end position="398"/>
    </location>
</feature>
<dbReference type="InterPro" id="IPR006569">
    <property type="entry name" value="CID_dom"/>
</dbReference>
<dbReference type="GO" id="GO:0003735">
    <property type="term" value="F:structural constituent of ribosome"/>
    <property type="evidence" value="ECO:0007669"/>
    <property type="project" value="InterPro"/>
</dbReference>
<dbReference type="PANTHER" id="PTHR12460">
    <property type="entry name" value="CYCLIN-DEPENDENT KINASE INHIBITOR-RELATED PROTEIN"/>
    <property type="match status" value="1"/>
</dbReference>
<dbReference type="Gene3D" id="6.10.250.2560">
    <property type="match status" value="1"/>
</dbReference>
<dbReference type="Pfam" id="PF01165">
    <property type="entry name" value="Ribosomal_S21"/>
    <property type="match status" value="1"/>
</dbReference>
<keyword evidence="3" id="KW-0687">Ribonucleoprotein</keyword>
<accession>Q4RLB3</accession>
<feature type="domain" description="CID" evidence="5">
    <location>
        <begin position="1"/>
        <end position="169"/>
    </location>
</feature>
<keyword evidence="2" id="KW-0689">Ribosomal protein</keyword>
<dbReference type="Pfam" id="PF04818">
    <property type="entry name" value="CID"/>
    <property type="match status" value="1"/>
</dbReference>
<dbReference type="GO" id="GO:0005840">
    <property type="term" value="C:ribosome"/>
    <property type="evidence" value="ECO:0007669"/>
    <property type="project" value="UniProtKB-KW"/>
</dbReference>
<evidence type="ECO:0000259" key="5">
    <source>
        <dbReference type="PROSITE" id="PS51391"/>
    </source>
</evidence>
<dbReference type="OrthoDB" id="2501249at2759"/>
<dbReference type="InterPro" id="IPR008942">
    <property type="entry name" value="ENTH_VHS"/>
</dbReference>
<proteinExistence type="inferred from homology"/>
<dbReference type="NCBIfam" id="TIGR00030">
    <property type="entry name" value="S21p"/>
    <property type="match status" value="1"/>
</dbReference>
<feature type="non-terminal residue" evidence="6">
    <location>
        <position position="626"/>
    </location>
</feature>
<organism evidence="6">
    <name type="scientific">Tetraodon nigroviridis</name>
    <name type="common">Spotted green pufferfish</name>
    <name type="synonym">Chelonodon nigroviridis</name>
    <dbReference type="NCBI Taxonomy" id="99883"/>
    <lineage>
        <taxon>Eukaryota</taxon>
        <taxon>Metazoa</taxon>
        <taxon>Chordata</taxon>
        <taxon>Craniata</taxon>
        <taxon>Vertebrata</taxon>
        <taxon>Euteleostomi</taxon>
        <taxon>Actinopterygii</taxon>
        <taxon>Neopterygii</taxon>
        <taxon>Teleostei</taxon>
        <taxon>Neoteleostei</taxon>
        <taxon>Acanthomorphata</taxon>
        <taxon>Eupercaria</taxon>
        <taxon>Tetraodontiformes</taxon>
        <taxon>Tetradontoidea</taxon>
        <taxon>Tetraodontidae</taxon>
        <taxon>Tetraodon</taxon>
    </lineage>
</organism>
<dbReference type="SMART" id="SM00582">
    <property type="entry name" value="RPR"/>
    <property type="match status" value="1"/>
</dbReference>
<dbReference type="AlphaFoldDB" id="Q4RLB3"/>
<dbReference type="EMBL" id="CAAE01015022">
    <property type="protein sequence ID" value="CAG10819.1"/>
    <property type="molecule type" value="Genomic_DNA"/>
</dbReference>
<dbReference type="GO" id="GO:1990904">
    <property type="term" value="C:ribonucleoprotein complex"/>
    <property type="evidence" value="ECO:0007669"/>
    <property type="project" value="UniProtKB-KW"/>
</dbReference>
<dbReference type="GO" id="GO:0000993">
    <property type="term" value="F:RNA polymerase II complex binding"/>
    <property type="evidence" value="ECO:0007669"/>
    <property type="project" value="TreeGrafter"/>
</dbReference>
<sequence length="626" mass="67830">MSRHLRFISRTVMVQQKNVDAAYKTLNRLLTQDGIIETVKRKRYFEKPCKERQRRTYENCKRIYNTEMARKIAFISRTNRQDPWLANSAHRLNLFYVANDVIQNCKRKNAIVYRTAFAEVLPDACMLVNLDGDRKVIKAVGRILSIWEERAVYSGSLITELKTALIKTESPPETPAEPKTPVESKGDLWSTIVAEFVPQALVDKLSRYKRSVEEVDLREKQLAAMRIDICNLENLKKLKDKAGGKKFSKDFEEGSAQLHEFIKLLNGHCKTGPPLMQILNNADIFYETQYKEVKIVANVSSKRVCHQKVVRGSPLRPAALDNDDNRMVEDMDLSEEEADSSVIADSAHAAPAVVLANLYPALEQRIECAPKPEASAPFPAGTEASKAAERQSAAPASDAAAVDGIDLAKIGSILNSLSSVMKNTGIDSLLAEPAANASVDACVPEQAPPTPASLVSSQSLPVAPEGRAATRKKSPASALIQALHKDMDLSAEHEPSFVSESLESKIHNFLQGNSAFNAFDLHFSGQPGATLSPGPGPDTQDGTPVRDEGGGTPTQDEVMDKAAAAPAAPGAYPKPSEPLQRAAAQNGLLYHYPPLSAPTGRPAEIAPGGDGGALTAEPPQAVNDGG</sequence>
<dbReference type="Gene3D" id="1.25.40.90">
    <property type="match status" value="1"/>
</dbReference>
<reference evidence="6" key="1">
    <citation type="journal article" date="2004" name="Nature">
        <title>Genome duplication in the teleost fish Tetraodon nigroviridis reveals the early vertebrate proto-karyotype.</title>
        <authorList>
            <person name="Jaillon O."/>
            <person name="Aury J.-M."/>
            <person name="Brunet F."/>
            <person name="Petit J.-L."/>
            <person name="Stange-Thomann N."/>
            <person name="Mauceli E."/>
            <person name="Bouneau L."/>
            <person name="Fischer C."/>
            <person name="Ozouf-Costaz C."/>
            <person name="Bernot A."/>
            <person name="Nicaud S."/>
            <person name="Jaffe D."/>
            <person name="Fisher S."/>
            <person name="Lutfalla G."/>
            <person name="Dossat C."/>
            <person name="Segurens B."/>
            <person name="Dasilva C."/>
            <person name="Salanoubat M."/>
            <person name="Levy M."/>
            <person name="Boudet N."/>
            <person name="Castellano S."/>
            <person name="Anthouard V."/>
            <person name="Jubin C."/>
            <person name="Castelli V."/>
            <person name="Katinka M."/>
            <person name="Vacherie B."/>
            <person name="Biemont C."/>
            <person name="Skalli Z."/>
            <person name="Cattolico L."/>
            <person name="Poulain J."/>
            <person name="De Berardinis V."/>
            <person name="Cruaud C."/>
            <person name="Duprat S."/>
            <person name="Brottier P."/>
            <person name="Coutanceau J.-P."/>
            <person name="Gouzy J."/>
            <person name="Parra G."/>
            <person name="Lardier G."/>
            <person name="Chapple C."/>
            <person name="McKernan K.J."/>
            <person name="McEwan P."/>
            <person name="Bosak S."/>
            <person name="Kellis M."/>
            <person name="Volff J.-N."/>
            <person name="Guigo R."/>
            <person name="Zody M.C."/>
            <person name="Mesirov J."/>
            <person name="Lindblad-Toh K."/>
            <person name="Birren B."/>
            <person name="Nusbaum C."/>
            <person name="Kahn D."/>
            <person name="Robinson-Rechavi M."/>
            <person name="Laudet V."/>
            <person name="Schachter V."/>
            <person name="Quetier F."/>
            <person name="Saurin W."/>
            <person name="Scarpelli C."/>
            <person name="Wincker P."/>
            <person name="Lander E.S."/>
            <person name="Weissenbach J."/>
            <person name="Roest Crollius H."/>
        </authorList>
    </citation>
    <scope>NUCLEOTIDE SEQUENCE [LARGE SCALE GENOMIC DNA]</scope>
</reference>
<evidence type="ECO:0000256" key="4">
    <source>
        <dbReference type="SAM" id="MobiDB-lite"/>
    </source>
</evidence>
<dbReference type="PANTHER" id="PTHR12460:SF40">
    <property type="entry name" value="REGULATION OF NUCLEAR PRE-MRNA DOMAIN-CONTAINING PROTEIN 2"/>
    <property type="match status" value="1"/>
</dbReference>
<feature type="region of interest" description="Disordered" evidence="4">
    <location>
        <begin position="525"/>
        <end position="626"/>
    </location>
</feature>
<evidence type="ECO:0000256" key="3">
    <source>
        <dbReference type="ARBA" id="ARBA00023274"/>
    </source>
</evidence>
<dbReference type="KEGG" id="tng:GSTEN00032564G001"/>
<dbReference type="Gene3D" id="1.20.5.1150">
    <property type="entry name" value="Ribosomal protein S8"/>
    <property type="match status" value="1"/>
</dbReference>
<dbReference type="SUPFAM" id="SSF48464">
    <property type="entry name" value="ENTH/VHS domain"/>
    <property type="match status" value="1"/>
</dbReference>
<gene>
    <name evidence="6" type="ORF">GSTENG00032564001</name>
</gene>
<name>Q4RLB3_TETNG</name>
<dbReference type="InterPro" id="IPR001911">
    <property type="entry name" value="Ribosomal_bS21"/>
</dbReference>